<dbReference type="PANTHER" id="PTHR21445">
    <property type="entry name" value="ENDONUCLEASE IV ENDODEOXYRIBONUCLEASE IV"/>
    <property type="match status" value="1"/>
</dbReference>
<dbReference type="GO" id="GO:0003906">
    <property type="term" value="F:DNA-(apurinic or apyrimidinic site) endonuclease activity"/>
    <property type="evidence" value="ECO:0007669"/>
    <property type="project" value="TreeGrafter"/>
</dbReference>
<dbReference type="STRING" id="316056.RPC_2669"/>
<dbReference type="EC" id="3.1.21.-" evidence="2"/>
<reference evidence="2" key="1">
    <citation type="submission" date="2006-03" db="EMBL/GenBank/DDBJ databases">
        <title>Complete sequence of Rhodopseudomonas palustris BisB18.</title>
        <authorList>
            <consortium name="US DOE Joint Genome Institute"/>
            <person name="Copeland A."/>
            <person name="Lucas S."/>
            <person name="Lapidus A."/>
            <person name="Barry K."/>
            <person name="Detter J.C."/>
            <person name="Glavina del Rio T."/>
            <person name="Hammon N."/>
            <person name="Israni S."/>
            <person name="Dalin E."/>
            <person name="Tice H."/>
            <person name="Pitluck S."/>
            <person name="Chain P."/>
            <person name="Malfatti S."/>
            <person name="Shin M."/>
            <person name="Vergez L."/>
            <person name="Schmutz J."/>
            <person name="Larimer F."/>
            <person name="Land M."/>
            <person name="Hauser L."/>
            <person name="Pelletier D.A."/>
            <person name="Kyrpides N."/>
            <person name="Anderson I."/>
            <person name="Oda Y."/>
            <person name="Harwood C.S."/>
            <person name="Richardson P."/>
        </authorList>
    </citation>
    <scope>NUCLEOTIDE SEQUENCE [LARGE SCALE GENOMIC DNA]</scope>
    <source>
        <strain evidence="2">BisB18</strain>
    </source>
</reference>
<gene>
    <name evidence="2" type="ordered locus">RPC_2669</name>
</gene>
<dbReference type="EMBL" id="CP000301">
    <property type="protein sequence ID" value="ABD88219.1"/>
    <property type="molecule type" value="Genomic_DNA"/>
</dbReference>
<dbReference type="InterPro" id="IPR001719">
    <property type="entry name" value="AP_endonuc_2"/>
</dbReference>
<dbReference type="OrthoDB" id="9782576at2"/>
<dbReference type="eggNOG" id="COG0648">
    <property type="taxonomic scope" value="Bacteria"/>
</dbReference>
<organism evidence="2">
    <name type="scientific">Rhodopseudomonas palustris (strain BisB18)</name>
    <dbReference type="NCBI Taxonomy" id="316056"/>
    <lineage>
        <taxon>Bacteria</taxon>
        <taxon>Pseudomonadati</taxon>
        <taxon>Pseudomonadota</taxon>
        <taxon>Alphaproteobacteria</taxon>
        <taxon>Hyphomicrobiales</taxon>
        <taxon>Nitrobacteraceae</taxon>
        <taxon>Rhodopseudomonas</taxon>
    </lineage>
</organism>
<dbReference type="GO" id="GO:0008081">
    <property type="term" value="F:phosphoric diester hydrolase activity"/>
    <property type="evidence" value="ECO:0007669"/>
    <property type="project" value="TreeGrafter"/>
</dbReference>
<keyword evidence="2" id="KW-0540">Nuclease</keyword>
<sequence length="315" mass="34944">MMIRFGVAGFPPAFKESKYRKNRFDVLHWLVDLQLDAFELQMTYGPRMTAENCVLFRQMSEATGVRLSVHASYFIVFTSDDPAKILQSEDTLKRTYEAAERLGARTIVLHPGPLYGASGSEPLERFVENTGNCLNSIGRTDIGLFVETAGKVGQLGSVDEILEICTRLDGTFPCIDFGHVHARTLGTLEDPAAVDAIASQLELYLQSRDNLRIHFHYTPIHFGQRGEIQHRAIHDRYPPLAQQSLFGTSTPGEQSRDGLFHPRVEPVAAALARLCVASRMDFTVISETHDSQEEGAAALRDAVICHNLGTRLDAA</sequence>
<protein>
    <submittedName>
        <fullName evidence="2">Endonuclease IV</fullName>
        <ecNumber evidence="2">3.1.21.-</ecNumber>
    </submittedName>
</protein>
<keyword evidence="2" id="KW-0378">Hydrolase</keyword>
<dbReference type="GO" id="GO:0006284">
    <property type="term" value="P:base-excision repair"/>
    <property type="evidence" value="ECO:0007669"/>
    <property type="project" value="TreeGrafter"/>
</dbReference>
<name>Q214G7_RHOPB</name>
<dbReference type="SUPFAM" id="SSF51658">
    <property type="entry name" value="Xylose isomerase-like"/>
    <property type="match status" value="1"/>
</dbReference>
<feature type="domain" description="Xylose isomerase-like TIM barrel" evidence="1">
    <location>
        <begin position="29"/>
        <end position="225"/>
    </location>
</feature>
<dbReference type="HOGENOM" id="CLU_068832_0_0_5"/>
<dbReference type="Gene3D" id="3.20.20.150">
    <property type="entry name" value="Divalent-metal-dependent TIM barrel enzymes"/>
    <property type="match status" value="1"/>
</dbReference>
<dbReference type="GO" id="GO:0008270">
    <property type="term" value="F:zinc ion binding"/>
    <property type="evidence" value="ECO:0007669"/>
    <property type="project" value="InterPro"/>
</dbReference>
<keyword evidence="2" id="KW-0255">Endonuclease</keyword>
<evidence type="ECO:0000259" key="1">
    <source>
        <dbReference type="Pfam" id="PF01261"/>
    </source>
</evidence>
<dbReference type="GO" id="GO:0003677">
    <property type="term" value="F:DNA binding"/>
    <property type="evidence" value="ECO:0007669"/>
    <property type="project" value="InterPro"/>
</dbReference>
<dbReference type="InterPro" id="IPR013022">
    <property type="entry name" value="Xyl_isomerase-like_TIM-brl"/>
</dbReference>
<dbReference type="SMART" id="SM00518">
    <property type="entry name" value="AP2Ec"/>
    <property type="match status" value="1"/>
</dbReference>
<dbReference type="KEGG" id="rpc:RPC_2669"/>
<dbReference type="InterPro" id="IPR036237">
    <property type="entry name" value="Xyl_isomerase-like_sf"/>
</dbReference>
<dbReference type="PANTHER" id="PTHR21445:SF0">
    <property type="entry name" value="APURINIC-APYRIMIDINIC ENDONUCLEASE"/>
    <property type="match status" value="1"/>
</dbReference>
<dbReference type="Pfam" id="PF01261">
    <property type="entry name" value="AP_endonuc_2"/>
    <property type="match status" value="1"/>
</dbReference>
<evidence type="ECO:0000313" key="2">
    <source>
        <dbReference type="EMBL" id="ABD88219.1"/>
    </source>
</evidence>
<proteinExistence type="predicted"/>
<accession>Q214G7</accession>
<dbReference type="AlphaFoldDB" id="Q214G7"/>